<evidence type="ECO:0000259" key="5">
    <source>
        <dbReference type="SMART" id="SM01010"/>
    </source>
</evidence>
<dbReference type="InterPro" id="IPR050827">
    <property type="entry name" value="CRP1_MDG1_kinase"/>
</dbReference>
<accession>A0ABM1BDW4</accession>
<evidence type="ECO:0000313" key="7">
    <source>
        <dbReference type="RefSeq" id="XP_013780014.1"/>
    </source>
</evidence>
<feature type="region of interest" description="Disordered" evidence="4">
    <location>
        <begin position="43"/>
        <end position="62"/>
    </location>
</feature>
<dbReference type="GeneID" id="106464425"/>
<dbReference type="Pfam" id="PF04739">
    <property type="entry name" value="AMPKBI"/>
    <property type="match status" value="1"/>
</dbReference>
<dbReference type="SMART" id="SM01010">
    <property type="entry name" value="AMPKBI"/>
    <property type="match status" value="1"/>
</dbReference>
<feature type="region of interest" description="Disordered" evidence="4">
    <location>
        <begin position="1"/>
        <end position="38"/>
    </location>
</feature>
<dbReference type="PANTHER" id="PTHR10343:SF84">
    <property type="entry name" value="5'-AMP-ACTIVATED PROTEIN KINASE SUBUNIT BETA-1"/>
    <property type="match status" value="1"/>
</dbReference>
<dbReference type="SUPFAM" id="SSF81296">
    <property type="entry name" value="E set domains"/>
    <property type="match status" value="1"/>
</dbReference>
<evidence type="ECO:0000256" key="2">
    <source>
        <dbReference type="ARBA" id="ARBA00025180"/>
    </source>
</evidence>
<feature type="region of interest" description="Disordered" evidence="4">
    <location>
        <begin position="171"/>
        <end position="207"/>
    </location>
</feature>
<dbReference type="InterPro" id="IPR037256">
    <property type="entry name" value="ASC_dom_sf"/>
</dbReference>
<sequence length="272" mass="30327">MGNTGSGKRDRAYSSDTECAPTSPSRDEKNYETGKKNKIIYQPSVDDVEDFPGSPKEVDLSTSTNTLPIGVNQSETTLPTVFKWELGGKEVYLSGTFSNWEPIKMIHSHGDCVLILDLAEGEHQYKFLVDGQWHHNPNEPICDNGMGSKNNVVRVRKEDFEVFEALAMDSVNTSSGSQTDITGSPLGEYSQESPQRRPHNKTPGPPVLPPHLLQVILNKDIPISCEPTLLPEPNHVMLNHLYALSIKDGVLVLSTTQRYRKKYVTTVFYKPI</sequence>
<dbReference type="InterPro" id="IPR006828">
    <property type="entry name" value="ASC_dom"/>
</dbReference>
<dbReference type="InterPro" id="IPR014756">
    <property type="entry name" value="Ig_E-set"/>
</dbReference>
<gene>
    <name evidence="7 8" type="primary">LOC106464425</name>
</gene>
<dbReference type="InterPro" id="IPR013783">
    <property type="entry name" value="Ig-like_fold"/>
</dbReference>
<dbReference type="Pfam" id="PF16561">
    <property type="entry name" value="AMPK1_CBM"/>
    <property type="match status" value="1"/>
</dbReference>
<dbReference type="RefSeq" id="XP_013780015.1">
    <property type="nucleotide sequence ID" value="XM_013924561.2"/>
</dbReference>
<comment type="function">
    <text evidence="2">Non-catalytic subunit of AMP-activated protein kinase (AMPK), an energy sensor protein kinase that plays a key role in regulating cellular energy metabolism. In response to reduction of intracellular ATP levels, AMPK activates energy-producing pathways and inhibits energy-consuming processes: inhibits protein, carbohydrate and lipid biosynthesis, as well as cell growth and proliferation. AMPK acts via direct phosphorylation of metabolic enzymes, and by longer-term effects via phosphorylation of transcription regulators. Also acts as a regulator of cellular polarity by remodeling the actin cytoskeleton; probably by indirectly activating myosin. Beta non-catalytic subunit acts as a scaffold on which the AMPK complex assembles, via its C-terminus that bridges alpha (PRKAA1 or PRKAA2) and gamma subunits (PRKAG1, PRKAG2 or PRKAG3).</text>
</comment>
<protein>
    <recommendedName>
        <fullName evidence="3">5'-AMP-activated protein kinase subunit beta-1</fullName>
    </recommendedName>
</protein>
<dbReference type="Gene3D" id="6.20.250.60">
    <property type="match status" value="1"/>
</dbReference>
<feature type="compositionally biased region" description="Polar residues" evidence="4">
    <location>
        <begin position="171"/>
        <end position="182"/>
    </location>
</feature>
<feature type="domain" description="Association with the SNF1 complex (ASC)" evidence="5">
    <location>
        <begin position="182"/>
        <end position="272"/>
    </location>
</feature>
<feature type="compositionally biased region" description="Polar residues" evidence="4">
    <location>
        <begin position="14"/>
        <end position="24"/>
    </location>
</feature>
<dbReference type="PANTHER" id="PTHR10343">
    <property type="entry name" value="5'-AMP-ACTIVATED PROTEIN KINASE , BETA SUBUNIT"/>
    <property type="match status" value="1"/>
</dbReference>
<dbReference type="SUPFAM" id="SSF160219">
    <property type="entry name" value="AMPKBI-like"/>
    <property type="match status" value="1"/>
</dbReference>
<proteinExistence type="inferred from homology"/>
<evidence type="ECO:0000313" key="6">
    <source>
        <dbReference type="Proteomes" id="UP000694941"/>
    </source>
</evidence>
<evidence type="ECO:0000256" key="1">
    <source>
        <dbReference type="ARBA" id="ARBA00010926"/>
    </source>
</evidence>
<evidence type="ECO:0000256" key="4">
    <source>
        <dbReference type="SAM" id="MobiDB-lite"/>
    </source>
</evidence>
<dbReference type="Proteomes" id="UP000694941">
    <property type="component" value="Unplaced"/>
</dbReference>
<evidence type="ECO:0000313" key="8">
    <source>
        <dbReference type="RefSeq" id="XP_013780015.1"/>
    </source>
</evidence>
<evidence type="ECO:0000256" key="3">
    <source>
        <dbReference type="ARBA" id="ARBA00040010"/>
    </source>
</evidence>
<dbReference type="CDD" id="cd02859">
    <property type="entry name" value="E_set_AMPKbeta_like_N"/>
    <property type="match status" value="1"/>
</dbReference>
<reference evidence="7 8" key="1">
    <citation type="submission" date="2025-05" db="UniProtKB">
        <authorList>
            <consortium name="RefSeq"/>
        </authorList>
    </citation>
    <scope>IDENTIFICATION</scope>
    <source>
        <tissue evidence="7 8">Muscle</tissue>
    </source>
</reference>
<dbReference type="Gene3D" id="2.60.40.10">
    <property type="entry name" value="Immunoglobulins"/>
    <property type="match status" value="1"/>
</dbReference>
<keyword evidence="6" id="KW-1185">Reference proteome</keyword>
<feature type="compositionally biased region" description="Basic and acidic residues" evidence="4">
    <location>
        <begin position="25"/>
        <end position="35"/>
    </location>
</feature>
<dbReference type="RefSeq" id="XP_013780014.1">
    <property type="nucleotide sequence ID" value="XM_013924560.2"/>
</dbReference>
<comment type="similarity">
    <text evidence="1">Belongs to the 5'-AMP-activated protein kinase beta subunit family.</text>
</comment>
<organism evidence="6 8">
    <name type="scientific">Limulus polyphemus</name>
    <name type="common">Atlantic horseshoe crab</name>
    <dbReference type="NCBI Taxonomy" id="6850"/>
    <lineage>
        <taxon>Eukaryota</taxon>
        <taxon>Metazoa</taxon>
        <taxon>Ecdysozoa</taxon>
        <taxon>Arthropoda</taxon>
        <taxon>Chelicerata</taxon>
        <taxon>Merostomata</taxon>
        <taxon>Xiphosura</taxon>
        <taxon>Limulidae</taxon>
        <taxon>Limulus</taxon>
    </lineage>
</organism>
<dbReference type="InterPro" id="IPR032640">
    <property type="entry name" value="AMPK1_CBM"/>
</dbReference>
<name>A0ABM1BDW4_LIMPO</name>